<dbReference type="InterPro" id="IPR036977">
    <property type="entry name" value="DNA_primase_Znf_CHC2"/>
</dbReference>
<protein>
    <recommendedName>
        <fullName evidence="3">DNA primase</fullName>
    </recommendedName>
</protein>
<dbReference type="RefSeq" id="WP_148984382.1">
    <property type="nucleotide sequence ID" value="NZ_JBNILK010000001.1"/>
</dbReference>
<dbReference type="AlphaFoldDB" id="A0A5D4S2F9"/>
<comment type="caution">
    <text evidence="1">The sequence shown here is derived from an EMBL/GenBank/DDBJ whole genome shotgun (WGS) entry which is preliminary data.</text>
</comment>
<accession>A0A5D4S2F9</accession>
<reference evidence="1 2" key="1">
    <citation type="submission" date="2019-08" db="EMBL/GenBank/DDBJ databases">
        <title>Bacillus genomes from the desert of Cuatro Cienegas, Coahuila.</title>
        <authorList>
            <person name="Olmedo-Alvarez G."/>
        </authorList>
    </citation>
    <scope>NUCLEOTIDE SEQUENCE [LARGE SCALE GENOMIC DNA]</scope>
    <source>
        <strain evidence="1 2">CH108_3D</strain>
    </source>
</reference>
<organism evidence="1 2">
    <name type="scientific">Rossellomorea marisflavi</name>
    <dbReference type="NCBI Taxonomy" id="189381"/>
    <lineage>
        <taxon>Bacteria</taxon>
        <taxon>Bacillati</taxon>
        <taxon>Bacillota</taxon>
        <taxon>Bacilli</taxon>
        <taxon>Bacillales</taxon>
        <taxon>Bacillaceae</taxon>
        <taxon>Rossellomorea</taxon>
    </lineage>
</organism>
<dbReference type="SUPFAM" id="SSF56731">
    <property type="entry name" value="DNA primase core"/>
    <property type="match status" value="1"/>
</dbReference>
<dbReference type="GO" id="GO:0008270">
    <property type="term" value="F:zinc ion binding"/>
    <property type="evidence" value="ECO:0007669"/>
    <property type="project" value="InterPro"/>
</dbReference>
<name>A0A5D4S2F9_9BACI</name>
<evidence type="ECO:0000313" key="1">
    <source>
        <dbReference type="EMBL" id="TYS56348.1"/>
    </source>
</evidence>
<sequence>MRLDKDKIKDSLTTKEIHRILKDLGSKDPLQGIQYQTVCHGGSSHKLYYYEESKTFHCYTSCSESMDIYELVSRSKDISFPQAVKYVAELTNKTFGFGSKLKGENGDIVSDWEWLNKFTKKEKKLITLPEYNDKVLQRFTPKLHESWFDEGISLETAEKFRVGYYFRENSEAITIPHYDLNNRLVGIRRRSLIIEDVDNGRKYMPITVGNTTYNHQTMFNVYGLHTNKGTIKRLKKIFFYEGEKSVFKTEDVYGGNNFSCAVCSSQITDYHRDIALSLGVEEVFIGFDKFRAKKEYESEEVYQKLIEKYQDKLLKFARKFTPYCKVFIIWDDFDLLDPKDSPIDKGKSILEQLMKCKYEIKTSGVEL</sequence>
<gene>
    <name evidence="1" type="ORF">FZC83_01900</name>
</gene>
<dbReference type="Proteomes" id="UP000322997">
    <property type="component" value="Unassembled WGS sequence"/>
</dbReference>
<dbReference type="GO" id="GO:0006260">
    <property type="term" value="P:DNA replication"/>
    <property type="evidence" value="ECO:0007669"/>
    <property type="project" value="InterPro"/>
</dbReference>
<dbReference type="EMBL" id="VTEQ01000001">
    <property type="protein sequence ID" value="TYS56348.1"/>
    <property type="molecule type" value="Genomic_DNA"/>
</dbReference>
<evidence type="ECO:0008006" key="3">
    <source>
        <dbReference type="Google" id="ProtNLM"/>
    </source>
</evidence>
<evidence type="ECO:0000313" key="2">
    <source>
        <dbReference type="Proteomes" id="UP000322997"/>
    </source>
</evidence>
<proteinExistence type="predicted"/>
<dbReference type="SUPFAM" id="SSF57783">
    <property type="entry name" value="Zinc beta-ribbon"/>
    <property type="match status" value="1"/>
</dbReference>
<dbReference type="GO" id="GO:0003677">
    <property type="term" value="F:DNA binding"/>
    <property type="evidence" value="ECO:0007669"/>
    <property type="project" value="InterPro"/>
</dbReference>
<dbReference type="Gene3D" id="3.90.580.10">
    <property type="entry name" value="Zinc finger, CHC2-type domain"/>
    <property type="match status" value="1"/>
</dbReference>